<sequence>MGLRVRSISFTKLSLALLFLAAFCHIPTAAAQSISSNTYMTLTGGGSGGFITIGGGGVSFDVNVACTGNAAVSIYSSSTPDTAGSLLGSYTPRNTSGYVWTPTVAGTFYISAFLTLNGDTSCTGYGTDPSPVTAQWNVENP</sequence>
<name>A0A7W7ZLB9_9BACT</name>
<proteinExistence type="predicted"/>
<keyword evidence="1" id="KW-0732">Signal</keyword>
<reference evidence="2 3" key="1">
    <citation type="submission" date="2020-08" db="EMBL/GenBank/DDBJ databases">
        <title>Genomic Encyclopedia of Type Strains, Phase IV (KMG-V): Genome sequencing to study the core and pangenomes of soil and plant-associated prokaryotes.</title>
        <authorList>
            <person name="Whitman W."/>
        </authorList>
    </citation>
    <scope>NUCLEOTIDE SEQUENCE [LARGE SCALE GENOMIC DNA]</scope>
    <source>
        <strain evidence="2 3">M8UP14</strain>
    </source>
</reference>
<feature type="signal peptide" evidence="1">
    <location>
        <begin position="1"/>
        <end position="30"/>
    </location>
</feature>
<feature type="chain" id="PRO_5030758684" description="Ig-like domain-containing protein" evidence="1">
    <location>
        <begin position="31"/>
        <end position="141"/>
    </location>
</feature>
<evidence type="ECO:0000256" key="1">
    <source>
        <dbReference type="SAM" id="SignalP"/>
    </source>
</evidence>
<accession>A0A7W7ZLB9</accession>
<dbReference type="EMBL" id="JACHIP010000037">
    <property type="protein sequence ID" value="MBB5061331.1"/>
    <property type="molecule type" value="Genomic_DNA"/>
</dbReference>
<evidence type="ECO:0000313" key="2">
    <source>
        <dbReference type="EMBL" id="MBB5061331.1"/>
    </source>
</evidence>
<dbReference type="RefSeq" id="WP_184224169.1">
    <property type="nucleotide sequence ID" value="NZ_JACHIP010000037.1"/>
</dbReference>
<keyword evidence="3" id="KW-1185">Reference proteome</keyword>
<protein>
    <recommendedName>
        <fullName evidence="4">Ig-like domain-containing protein</fullName>
    </recommendedName>
</protein>
<comment type="caution">
    <text evidence="2">The sequence shown here is derived from an EMBL/GenBank/DDBJ whole genome shotgun (WGS) entry which is preliminary data.</text>
</comment>
<organism evidence="2 3">
    <name type="scientific">Granulicella aggregans</name>
    <dbReference type="NCBI Taxonomy" id="474949"/>
    <lineage>
        <taxon>Bacteria</taxon>
        <taxon>Pseudomonadati</taxon>
        <taxon>Acidobacteriota</taxon>
        <taxon>Terriglobia</taxon>
        <taxon>Terriglobales</taxon>
        <taxon>Acidobacteriaceae</taxon>
        <taxon>Granulicella</taxon>
    </lineage>
</organism>
<gene>
    <name evidence="2" type="ORF">HDF16_006067</name>
</gene>
<evidence type="ECO:0008006" key="4">
    <source>
        <dbReference type="Google" id="ProtNLM"/>
    </source>
</evidence>
<dbReference type="AlphaFoldDB" id="A0A7W7ZLB9"/>
<dbReference type="Proteomes" id="UP000540989">
    <property type="component" value="Unassembled WGS sequence"/>
</dbReference>
<evidence type="ECO:0000313" key="3">
    <source>
        <dbReference type="Proteomes" id="UP000540989"/>
    </source>
</evidence>